<evidence type="ECO:0000256" key="2">
    <source>
        <dbReference type="ARBA" id="ARBA00023015"/>
    </source>
</evidence>
<dbReference type="InterPro" id="IPR028082">
    <property type="entry name" value="Peripla_BP_I"/>
</dbReference>
<dbReference type="OrthoDB" id="9796186at2"/>
<dbReference type="GO" id="GO:0000976">
    <property type="term" value="F:transcription cis-regulatory region binding"/>
    <property type="evidence" value="ECO:0007669"/>
    <property type="project" value="TreeGrafter"/>
</dbReference>
<dbReference type="Gene3D" id="1.10.260.40">
    <property type="entry name" value="lambda repressor-like DNA-binding domains"/>
    <property type="match status" value="1"/>
</dbReference>
<dbReference type="Proteomes" id="UP000239663">
    <property type="component" value="Unassembled WGS sequence"/>
</dbReference>
<protein>
    <submittedName>
        <fullName evidence="7">Transcriptional regulator</fullName>
    </submittedName>
</protein>
<dbReference type="SUPFAM" id="SSF47413">
    <property type="entry name" value="lambda repressor-like DNA-binding domains"/>
    <property type="match status" value="1"/>
</dbReference>
<dbReference type="EMBL" id="PKOZ01000011">
    <property type="protein sequence ID" value="PQD94308.1"/>
    <property type="molecule type" value="Genomic_DNA"/>
</dbReference>
<evidence type="ECO:0000259" key="6">
    <source>
        <dbReference type="PROSITE" id="PS50943"/>
    </source>
</evidence>
<proteinExistence type="predicted"/>
<comment type="caution">
    <text evidence="7">The sequence shown here is derived from an EMBL/GenBank/DDBJ whole genome shotgun (WGS) entry which is preliminary data.</text>
</comment>
<evidence type="ECO:0000256" key="1">
    <source>
        <dbReference type="ARBA" id="ARBA00022491"/>
    </source>
</evidence>
<dbReference type="Pfam" id="PF00532">
    <property type="entry name" value="Peripla_BP_1"/>
    <property type="match status" value="1"/>
</dbReference>
<dbReference type="PROSITE" id="PS50943">
    <property type="entry name" value="HTH_CROC1"/>
    <property type="match status" value="1"/>
</dbReference>
<feature type="domain" description="HTH lacI-type" evidence="5">
    <location>
        <begin position="2"/>
        <end position="55"/>
    </location>
</feature>
<dbReference type="InterPro" id="IPR010982">
    <property type="entry name" value="Lambda_DNA-bd_dom_sf"/>
</dbReference>
<dbReference type="PROSITE" id="PS50932">
    <property type="entry name" value="HTH_LACI_2"/>
    <property type="match status" value="1"/>
</dbReference>
<dbReference type="Gene3D" id="3.40.50.2300">
    <property type="match status" value="2"/>
</dbReference>
<evidence type="ECO:0000259" key="5">
    <source>
        <dbReference type="PROSITE" id="PS50932"/>
    </source>
</evidence>
<feature type="domain" description="HTH cro/C1-type" evidence="6">
    <location>
        <begin position="3"/>
        <end position="45"/>
    </location>
</feature>
<evidence type="ECO:0000256" key="3">
    <source>
        <dbReference type="ARBA" id="ARBA00023125"/>
    </source>
</evidence>
<dbReference type="InterPro" id="IPR001761">
    <property type="entry name" value="Peripla_BP/Lac1_sug-bd_dom"/>
</dbReference>
<keyword evidence="8" id="KW-1185">Reference proteome</keyword>
<organism evidence="7 8">
    <name type="scientific">Pradoshia eiseniae</name>
    <dbReference type="NCBI Taxonomy" id="2064768"/>
    <lineage>
        <taxon>Bacteria</taxon>
        <taxon>Bacillati</taxon>
        <taxon>Bacillota</taxon>
        <taxon>Bacilli</taxon>
        <taxon>Bacillales</taxon>
        <taxon>Bacillaceae</taxon>
        <taxon>Pradoshia</taxon>
    </lineage>
</organism>
<reference evidence="7 8" key="1">
    <citation type="submission" date="2017-12" db="EMBL/GenBank/DDBJ databases">
        <title>Taxonomic description and draft genome of Pradoshia cofamensis Gen. nov., sp. nov., a thermotolerant bacillale isolated from anterior gut of earthworm Eisenia fetida.</title>
        <authorList>
            <person name="Saha T."/>
            <person name="Chakraborty R."/>
        </authorList>
    </citation>
    <scope>NUCLEOTIDE SEQUENCE [LARGE SCALE GENOMIC DNA]</scope>
    <source>
        <strain evidence="7 8">EAG3</strain>
    </source>
</reference>
<dbReference type="InterPro" id="IPR000843">
    <property type="entry name" value="HTH_LacI"/>
</dbReference>
<keyword evidence="4" id="KW-0804">Transcription</keyword>
<dbReference type="RefSeq" id="WP_104850309.1">
    <property type="nucleotide sequence ID" value="NZ_PKOZ01000011.1"/>
</dbReference>
<sequence length="326" mass="35946">MTTIRDVAKRAGVSVATVSRYFNNGYVSEKTREKVEEAIEILAYQPSHIARSLNTKQTKAIGLIIPDIMNPFFPELARAVEDVAVANGYTLILCNSDEQGEKEKNYIETLSRKYVAGMILATSELEKKYYEQLNVPIVALDRPIGSGFPTVMTRNEEGAQLGTEYLIKQNARHIACLRGPEGLRPAEDRLKGFVKAISKTSVSITVVPCPFEFKESEKIVKNLLQKDETIDAIFACSDISAIGAIKAAHSLGIRIPDQVQIMGFDGISLGEMMNPSLATVAQNIYELGSRATEMLIKQIDGNTIDRLDEYVSPQLIIRESVKGASK</sequence>
<dbReference type="CDD" id="cd01392">
    <property type="entry name" value="HTH_LacI"/>
    <property type="match status" value="1"/>
</dbReference>
<gene>
    <name evidence="7" type="ORF">CYL18_14815</name>
</gene>
<dbReference type="AlphaFoldDB" id="A0A2S7MX43"/>
<dbReference type="CDD" id="cd06291">
    <property type="entry name" value="PBP1_Qymf-like"/>
    <property type="match status" value="1"/>
</dbReference>
<evidence type="ECO:0000256" key="4">
    <source>
        <dbReference type="ARBA" id="ARBA00023163"/>
    </source>
</evidence>
<dbReference type="PRINTS" id="PR00036">
    <property type="entry name" value="HTHLACI"/>
</dbReference>
<keyword evidence="1" id="KW-0678">Repressor</keyword>
<dbReference type="GO" id="GO:0003700">
    <property type="term" value="F:DNA-binding transcription factor activity"/>
    <property type="evidence" value="ECO:0007669"/>
    <property type="project" value="TreeGrafter"/>
</dbReference>
<dbReference type="SMART" id="SM00354">
    <property type="entry name" value="HTH_LACI"/>
    <property type="match status" value="1"/>
</dbReference>
<dbReference type="SUPFAM" id="SSF53822">
    <property type="entry name" value="Periplasmic binding protein-like I"/>
    <property type="match status" value="1"/>
</dbReference>
<accession>A0A2S7MX43</accession>
<dbReference type="PANTHER" id="PTHR30146">
    <property type="entry name" value="LACI-RELATED TRANSCRIPTIONAL REPRESSOR"/>
    <property type="match status" value="1"/>
</dbReference>
<dbReference type="InterPro" id="IPR001387">
    <property type="entry name" value="Cro/C1-type_HTH"/>
</dbReference>
<evidence type="ECO:0000313" key="7">
    <source>
        <dbReference type="EMBL" id="PQD94308.1"/>
    </source>
</evidence>
<dbReference type="Pfam" id="PF00356">
    <property type="entry name" value="LacI"/>
    <property type="match status" value="1"/>
</dbReference>
<keyword evidence="3" id="KW-0238">DNA-binding</keyword>
<evidence type="ECO:0000313" key="8">
    <source>
        <dbReference type="Proteomes" id="UP000239663"/>
    </source>
</evidence>
<name>A0A2S7MX43_9BACI</name>
<keyword evidence="2" id="KW-0805">Transcription regulation</keyword>
<dbReference type="PANTHER" id="PTHR30146:SF95">
    <property type="entry name" value="RIBOSE OPERON REPRESSOR"/>
    <property type="match status" value="1"/>
</dbReference>